<gene>
    <name evidence="1" type="ORF">F441_07451</name>
</gene>
<dbReference type="EMBL" id="ANIX01001512">
    <property type="protein sequence ID" value="ETP18297.1"/>
    <property type="molecule type" value="Genomic_DNA"/>
</dbReference>
<reference evidence="1 2" key="1">
    <citation type="submission" date="2013-11" db="EMBL/GenBank/DDBJ databases">
        <title>The Genome Sequence of Phytophthora parasitica CJ01A1.</title>
        <authorList>
            <consortium name="The Broad Institute Genomics Platform"/>
            <person name="Russ C."/>
            <person name="Tyler B."/>
            <person name="Panabieres F."/>
            <person name="Shan W."/>
            <person name="Tripathy S."/>
            <person name="Grunwald N."/>
            <person name="Machado M."/>
            <person name="Johnson C.S."/>
            <person name="Walker B."/>
            <person name="Young S.K."/>
            <person name="Zeng Q."/>
            <person name="Gargeya S."/>
            <person name="Fitzgerald M."/>
            <person name="Haas B."/>
            <person name="Abouelleil A."/>
            <person name="Allen A.W."/>
            <person name="Alvarado L."/>
            <person name="Arachchi H.M."/>
            <person name="Berlin A.M."/>
            <person name="Chapman S.B."/>
            <person name="Gainer-Dewar J."/>
            <person name="Goldberg J."/>
            <person name="Griggs A."/>
            <person name="Gujja S."/>
            <person name="Hansen M."/>
            <person name="Howarth C."/>
            <person name="Imamovic A."/>
            <person name="Ireland A."/>
            <person name="Larimer J."/>
            <person name="McCowan C."/>
            <person name="Murphy C."/>
            <person name="Pearson M."/>
            <person name="Poon T.W."/>
            <person name="Priest M."/>
            <person name="Roberts A."/>
            <person name="Saif S."/>
            <person name="Shea T."/>
            <person name="Sisk P."/>
            <person name="Sykes S."/>
            <person name="Wortman J."/>
            <person name="Nusbaum C."/>
            <person name="Birren B."/>
        </authorList>
    </citation>
    <scope>NUCLEOTIDE SEQUENCE [LARGE SCALE GENOMIC DNA]</scope>
    <source>
        <strain evidence="1 2">CJ01A1</strain>
    </source>
</reference>
<dbReference type="Proteomes" id="UP000018958">
    <property type="component" value="Unassembled WGS sequence"/>
</dbReference>
<protein>
    <submittedName>
        <fullName evidence="1">Uncharacterized protein</fullName>
    </submittedName>
</protein>
<comment type="caution">
    <text evidence="1">The sequence shown here is derived from an EMBL/GenBank/DDBJ whole genome shotgun (WGS) entry which is preliminary data.</text>
</comment>
<feature type="non-terminal residue" evidence="1">
    <location>
        <position position="53"/>
    </location>
</feature>
<organism evidence="1 2">
    <name type="scientific">Phytophthora nicotianae CJ01A1</name>
    <dbReference type="NCBI Taxonomy" id="1317063"/>
    <lineage>
        <taxon>Eukaryota</taxon>
        <taxon>Sar</taxon>
        <taxon>Stramenopiles</taxon>
        <taxon>Oomycota</taxon>
        <taxon>Peronosporomycetes</taxon>
        <taxon>Peronosporales</taxon>
        <taxon>Peronosporaceae</taxon>
        <taxon>Phytophthora</taxon>
    </lineage>
</organism>
<sequence length="53" mass="5461">MNENVVHQQAVAVVVAVVESELVDVVATSVEFVEAAVVASLVLEAAVEVIADV</sequence>
<name>W2X707_PHYNI</name>
<accession>W2X707</accession>
<proteinExistence type="predicted"/>
<dbReference type="AlphaFoldDB" id="W2X707"/>
<evidence type="ECO:0000313" key="2">
    <source>
        <dbReference type="Proteomes" id="UP000018958"/>
    </source>
</evidence>
<evidence type="ECO:0000313" key="1">
    <source>
        <dbReference type="EMBL" id="ETP18297.1"/>
    </source>
</evidence>